<dbReference type="Proteomes" id="UP000195913">
    <property type="component" value="Unassembled WGS sequence"/>
</dbReference>
<dbReference type="AlphaFoldDB" id="A0A1R4F771"/>
<accession>A0A1R4F771</accession>
<evidence type="ECO:0000256" key="1">
    <source>
        <dbReference type="SAM" id="MobiDB-lite"/>
    </source>
</evidence>
<protein>
    <submittedName>
        <fullName evidence="2">Uncharacterized protein</fullName>
    </submittedName>
</protein>
<sequence length="66" mass="7371">MTTDQDRRDDTGHQPRVSHSSPRPCTEPFYAVGGLDPDFAPPLHTPNKPGLFSRLGAGWRRVTTLR</sequence>
<feature type="compositionally biased region" description="Basic and acidic residues" evidence="1">
    <location>
        <begin position="1"/>
        <end position="13"/>
    </location>
</feature>
<evidence type="ECO:0000313" key="3">
    <source>
        <dbReference type="Proteomes" id="UP000195913"/>
    </source>
</evidence>
<name>A0A1R4F771_9MICC</name>
<reference evidence="2 3" key="1">
    <citation type="submission" date="2017-02" db="EMBL/GenBank/DDBJ databases">
        <authorList>
            <person name="Peterson S.W."/>
        </authorList>
    </citation>
    <scope>NUCLEOTIDE SEQUENCE [LARGE SCALE GENOMIC DNA]</scope>
    <source>
        <strain evidence="2 3">B Ar 00.02</strain>
    </source>
</reference>
<gene>
    <name evidence="2" type="ORF">FM101_02550</name>
</gene>
<keyword evidence="3" id="KW-1185">Reference proteome</keyword>
<dbReference type="EMBL" id="FUHW01000012">
    <property type="protein sequence ID" value="SJM51691.1"/>
    <property type="molecule type" value="Genomic_DNA"/>
</dbReference>
<feature type="region of interest" description="Disordered" evidence="1">
    <location>
        <begin position="1"/>
        <end position="26"/>
    </location>
</feature>
<proteinExistence type="predicted"/>
<organism evidence="2 3">
    <name type="scientific">Arthrobacter rhombi</name>
    <dbReference type="NCBI Taxonomy" id="71253"/>
    <lineage>
        <taxon>Bacteria</taxon>
        <taxon>Bacillati</taxon>
        <taxon>Actinomycetota</taxon>
        <taxon>Actinomycetes</taxon>
        <taxon>Micrococcales</taxon>
        <taxon>Micrococcaceae</taxon>
        <taxon>Arthrobacter</taxon>
    </lineage>
</organism>
<dbReference type="RefSeq" id="WP_086994978.1">
    <property type="nucleotide sequence ID" value="NZ_FUHW01000012.1"/>
</dbReference>
<evidence type="ECO:0000313" key="2">
    <source>
        <dbReference type="EMBL" id="SJM51691.1"/>
    </source>
</evidence>